<reference evidence="1 2" key="2">
    <citation type="submission" date="2017-10" db="EMBL/GenBank/DDBJ databases">
        <title>Genome analyses suggest a sexual origin of heterokaryosis in a supposedly ancient asexual fungus.</title>
        <authorList>
            <person name="Corradi N."/>
            <person name="Sedzielewska K."/>
            <person name="Noel J."/>
            <person name="Charron P."/>
            <person name="Farinelli L."/>
            <person name="Marton T."/>
            <person name="Kruger M."/>
            <person name="Pelin A."/>
            <person name="Brachmann A."/>
            <person name="Corradi N."/>
        </authorList>
    </citation>
    <scope>NUCLEOTIDE SEQUENCE [LARGE SCALE GENOMIC DNA]</scope>
    <source>
        <strain evidence="1 2">A1</strain>
    </source>
</reference>
<gene>
    <name evidence="1" type="ORF">RhiirA1_481831</name>
</gene>
<dbReference type="AlphaFoldDB" id="A0A2N0QMM2"/>
<feature type="non-terminal residue" evidence="1">
    <location>
        <position position="304"/>
    </location>
</feature>
<proteinExistence type="predicted"/>
<dbReference type="Proteomes" id="UP000232688">
    <property type="component" value="Unassembled WGS sequence"/>
</dbReference>
<accession>A0A2N0QMM2</accession>
<evidence type="ECO:0000313" key="1">
    <source>
        <dbReference type="EMBL" id="PKC52297.1"/>
    </source>
</evidence>
<dbReference type="VEuPathDB" id="FungiDB:RhiirA1_481831"/>
<sequence>MGAIIIRIFKTEEKEHPNFILQLIRQPNQILGYSERLNIINRCFDINKLNTMMTTLTCDTFQQEFFSKLDLTTLVNCFNSAIGALYNNNIQPLQRIASIALLKEFAKKFWDLLIENKKDYIKPLTYKLCDVIDFDGTSLVEQLNTTMKLTHPLINAFKLYLLRELLSKLHVIRASREWRYNENQISVYFIKKINLLTTIPENFRANLLKIMTNTQSLLRVNNGITNSELLMKSVIAHVIGLHILLDSNTTPLSMYMHNIEDAQNTFVLTCQSDIESSVFNAIAARDNVSRYSCKCGYKYLIGEC</sequence>
<evidence type="ECO:0000313" key="2">
    <source>
        <dbReference type="Proteomes" id="UP000232688"/>
    </source>
</evidence>
<name>A0A2N0QMM2_9GLOM</name>
<protein>
    <submittedName>
        <fullName evidence="1">Uncharacterized protein</fullName>
    </submittedName>
</protein>
<organism evidence="1 2">
    <name type="scientific">Rhizophagus irregularis</name>
    <dbReference type="NCBI Taxonomy" id="588596"/>
    <lineage>
        <taxon>Eukaryota</taxon>
        <taxon>Fungi</taxon>
        <taxon>Fungi incertae sedis</taxon>
        <taxon>Mucoromycota</taxon>
        <taxon>Glomeromycotina</taxon>
        <taxon>Glomeromycetes</taxon>
        <taxon>Glomerales</taxon>
        <taxon>Glomeraceae</taxon>
        <taxon>Rhizophagus</taxon>
    </lineage>
</organism>
<reference evidence="1 2" key="1">
    <citation type="submission" date="2017-10" db="EMBL/GenBank/DDBJ databases">
        <title>Extensive intraspecific genome diversity in a model arbuscular mycorrhizal fungus.</title>
        <authorList>
            <person name="Chen E.C.H."/>
            <person name="Morin E."/>
            <person name="Baudet D."/>
            <person name="Noel J."/>
            <person name="Ndikumana S."/>
            <person name="Charron P."/>
            <person name="St-Onge C."/>
            <person name="Giorgi J."/>
            <person name="Grigoriev I.V."/>
            <person name="Roux C."/>
            <person name="Martin F.M."/>
            <person name="Corradi N."/>
        </authorList>
    </citation>
    <scope>NUCLEOTIDE SEQUENCE [LARGE SCALE GENOMIC DNA]</scope>
    <source>
        <strain evidence="1 2">A1</strain>
    </source>
</reference>
<dbReference type="EMBL" id="LLXH01006035">
    <property type="protein sequence ID" value="PKC52297.1"/>
    <property type="molecule type" value="Genomic_DNA"/>
</dbReference>
<comment type="caution">
    <text evidence="1">The sequence shown here is derived from an EMBL/GenBank/DDBJ whole genome shotgun (WGS) entry which is preliminary data.</text>
</comment>